<dbReference type="Gene3D" id="1.10.1370.10">
    <property type="entry name" value="Neurolysin, domain 3"/>
    <property type="match status" value="1"/>
</dbReference>
<proteinExistence type="inferred from homology"/>
<evidence type="ECO:0000256" key="1">
    <source>
        <dbReference type="ARBA" id="ARBA00004496"/>
    </source>
</evidence>
<dbReference type="InterPro" id="IPR024080">
    <property type="entry name" value="Neurolysin/TOP_N"/>
</dbReference>
<evidence type="ECO:0000256" key="9">
    <source>
        <dbReference type="RuleBase" id="RU003435"/>
    </source>
</evidence>
<dbReference type="InterPro" id="IPR045090">
    <property type="entry name" value="Pept_M3A_M3B"/>
</dbReference>
<dbReference type="GO" id="GO:0006508">
    <property type="term" value="P:proteolysis"/>
    <property type="evidence" value="ECO:0007669"/>
    <property type="project" value="UniProtKB-KW"/>
</dbReference>
<evidence type="ECO:0000256" key="7">
    <source>
        <dbReference type="ARBA" id="ARBA00022833"/>
    </source>
</evidence>
<dbReference type="SUPFAM" id="SSF55486">
    <property type="entry name" value="Metalloproteases ('zincins'), catalytic domain"/>
    <property type="match status" value="1"/>
</dbReference>
<evidence type="ECO:0000256" key="5">
    <source>
        <dbReference type="ARBA" id="ARBA00022723"/>
    </source>
</evidence>
<protein>
    <submittedName>
        <fullName evidence="11">Putative saccharolysin</fullName>
    </submittedName>
</protein>
<keyword evidence="3" id="KW-0963">Cytoplasm</keyword>
<comment type="cofactor">
    <cofactor evidence="9">
        <name>Zn(2+)</name>
        <dbReference type="ChEBI" id="CHEBI:29105"/>
    </cofactor>
    <text evidence="9">Binds 1 zinc ion.</text>
</comment>
<dbReference type="FunFam" id="3.40.390.10:FF:000006">
    <property type="entry name" value="Thimet oligopeptidase 1"/>
    <property type="match status" value="1"/>
</dbReference>
<dbReference type="Pfam" id="PF01432">
    <property type="entry name" value="Peptidase_M3"/>
    <property type="match status" value="1"/>
</dbReference>
<dbReference type="Proteomes" id="UP000256328">
    <property type="component" value="Unassembled WGS sequence"/>
</dbReference>
<evidence type="ECO:0000256" key="6">
    <source>
        <dbReference type="ARBA" id="ARBA00022801"/>
    </source>
</evidence>
<keyword evidence="12" id="KW-1185">Reference proteome</keyword>
<keyword evidence="6 9" id="KW-0378">Hydrolase</keyword>
<dbReference type="CDD" id="cd06455">
    <property type="entry name" value="M3A_TOP"/>
    <property type="match status" value="1"/>
</dbReference>
<evidence type="ECO:0000256" key="8">
    <source>
        <dbReference type="ARBA" id="ARBA00023049"/>
    </source>
</evidence>
<dbReference type="InterPro" id="IPR024077">
    <property type="entry name" value="Neurolysin/TOP_dom2"/>
</dbReference>
<organism evidence="11 12">
    <name type="scientific">Coleophoma crateriformis</name>
    <dbReference type="NCBI Taxonomy" id="565419"/>
    <lineage>
        <taxon>Eukaryota</taxon>
        <taxon>Fungi</taxon>
        <taxon>Dikarya</taxon>
        <taxon>Ascomycota</taxon>
        <taxon>Pezizomycotina</taxon>
        <taxon>Leotiomycetes</taxon>
        <taxon>Helotiales</taxon>
        <taxon>Dermateaceae</taxon>
        <taxon>Coleophoma</taxon>
    </lineage>
</organism>
<evidence type="ECO:0000313" key="11">
    <source>
        <dbReference type="EMBL" id="RDW90992.1"/>
    </source>
</evidence>
<comment type="similarity">
    <text evidence="2 9">Belongs to the peptidase M3 family.</text>
</comment>
<comment type="caution">
    <text evidence="11">The sequence shown here is derived from an EMBL/GenBank/DDBJ whole genome shotgun (WGS) entry which is preliminary data.</text>
</comment>
<dbReference type="EMBL" id="PDLN01000003">
    <property type="protein sequence ID" value="RDW90992.1"/>
    <property type="molecule type" value="Genomic_DNA"/>
</dbReference>
<dbReference type="AlphaFoldDB" id="A0A3D8SXE1"/>
<evidence type="ECO:0000256" key="4">
    <source>
        <dbReference type="ARBA" id="ARBA00022670"/>
    </source>
</evidence>
<dbReference type="PANTHER" id="PTHR11804">
    <property type="entry name" value="PROTEASE M3 THIMET OLIGOPEPTIDASE-RELATED"/>
    <property type="match status" value="1"/>
</dbReference>
<keyword evidence="7 9" id="KW-0862">Zinc</keyword>
<reference evidence="11 12" key="1">
    <citation type="journal article" date="2018" name="IMA Fungus">
        <title>IMA Genome-F 9: Draft genome sequence of Annulohypoxylon stygium, Aspergillus mulundensis, Berkeleyomyces basicola (syn. Thielaviopsis basicola), Ceratocystis smalleyi, two Cercospora beticola strains, Coleophoma cylindrospora, Fusarium fracticaudum, Phialophora cf. hyalina, and Morchella septimelata.</title>
        <authorList>
            <person name="Wingfield B.D."/>
            <person name="Bills G.F."/>
            <person name="Dong Y."/>
            <person name="Huang W."/>
            <person name="Nel W.J."/>
            <person name="Swalarsk-Parry B.S."/>
            <person name="Vaghefi N."/>
            <person name="Wilken P.M."/>
            <person name="An Z."/>
            <person name="de Beer Z.W."/>
            <person name="De Vos L."/>
            <person name="Chen L."/>
            <person name="Duong T.A."/>
            <person name="Gao Y."/>
            <person name="Hammerbacher A."/>
            <person name="Kikkert J.R."/>
            <person name="Li Y."/>
            <person name="Li H."/>
            <person name="Li K."/>
            <person name="Li Q."/>
            <person name="Liu X."/>
            <person name="Ma X."/>
            <person name="Naidoo K."/>
            <person name="Pethybridge S.J."/>
            <person name="Sun J."/>
            <person name="Steenkamp E.T."/>
            <person name="van der Nest M.A."/>
            <person name="van Wyk S."/>
            <person name="Wingfield M.J."/>
            <person name="Xiong C."/>
            <person name="Yue Q."/>
            <person name="Zhang X."/>
        </authorList>
    </citation>
    <scope>NUCLEOTIDE SEQUENCE [LARGE SCALE GENOMIC DNA]</scope>
    <source>
        <strain evidence="11 12">BP5796</strain>
    </source>
</reference>
<evidence type="ECO:0000259" key="10">
    <source>
        <dbReference type="Pfam" id="PF01432"/>
    </source>
</evidence>
<dbReference type="OrthoDB" id="534666at2759"/>
<keyword evidence="5 9" id="KW-0479">Metal-binding</keyword>
<keyword evidence="8 9" id="KW-0482">Metalloprotease</keyword>
<keyword evidence="4 9" id="KW-0645">Protease</keyword>
<sequence>MAPKKFQVPPQAPPSFIATPESLVEDAKKICDSTRQLLDKIAAEVTPETATFENVVLPMAYEENMAGLKNRIIGFYQAVSTDQKLRDASSKAEELMDEFSIEASMREDIFKLVDAAFQKKAKLDPESQRLLEKERKSYITNGLGIPAGPQRDRFKEIKKRMSQIQIEFQKNLNEENGELWFTRQELEGVPTDVLETFEKGKGENEGKLRFTFKYPDLFPTLKFCLDSDVRKKIFIANENKCNQNVELFQETIVLRDEAARLVGYPDWASFRIEDKMAKTSKTVTDFLGDLRTQLTPGGAKEVAHLTEIKKADLQSRGLEASNDGNYYLWDSRFYDRMMVENEFSINEQEIAEYFPLKSTIEGMLTIFEELFGFVFVEVDGEERAKIAESGKAEDIAWHEDVKIFSVWDDEKEGGSFVGYIYLDLHPRPGKYGHAANFGLQPGFSYPNGTRRYPATALVCNFSKPTEKKPSLLKHDEVVTLFHELGHGIHDLAGRTKYSRFHGTSVVRDFVEAPSQMLENWCWTPSQLKSLSNHYLTGKKIPDELIEKQISVRHVNDALFNLRQLHFGIFDMTVHTPASHDAAKAFKLSEMYNTLRAEIAGLKGPESLGMKADWGNGQATFGHLVGGYDAGYYGYLSSQVYSTDMFYSVFKKDPMNSTEGRRYRHMVLEKGGSQDEMKTLEDFLGRKPSSEAFYKELGLVEKKN</sequence>
<evidence type="ECO:0000313" key="12">
    <source>
        <dbReference type="Proteomes" id="UP000256328"/>
    </source>
</evidence>
<dbReference type="PANTHER" id="PTHR11804:SF84">
    <property type="entry name" value="SACCHAROLYSIN"/>
    <property type="match status" value="1"/>
</dbReference>
<evidence type="ECO:0000256" key="3">
    <source>
        <dbReference type="ARBA" id="ARBA00022490"/>
    </source>
</evidence>
<feature type="domain" description="Peptidase M3A/M3B catalytic" evidence="10">
    <location>
        <begin position="221"/>
        <end position="697"/>
    </location>
</feature>
<dbReference type="GO" id="GO:0006518">
    <property type="term" value="P:peptide metabolic process"/>
    <property type="evidence" value="ECO:0007669"/>
    <property type="project" value="TreeGrafter"/>
</dbReference>
<name>A0A3D8SXE1_9HELO</name>
<dbReference type="GO" id="GO:0046872">
    <property type="term" value="F:metal ion binding"/>
    <property type="evidence" value="ECO:0007669"/>
    <property type="project" value="UniProtKB-UniRule"/>
</dbReference>
<dbReference type="Gene3D" id="1.20.1050.40">
    <property type="entry name" value="Endopeptidase. Chain P, domain 1"/>
    <property type="match status" value="1"/>
</dbReference>
<gene>
    <name evidence="11" type="ORF">BP5796_02157</name>
</gene>
<dbReference type="InterPro" id="IPR001567">
    <property type="entry name" value="Pept_M3A_M3B_dom"/>
</dbReference>
<dbReference type="GO" id="GO:0005758">
    <property type="term" value="C:mitochondrial intermembrane space"/>
    <property type="evidence" value="ECO:0007669"/>
    <property type="project" value="TreeGrafter"/>
</dbReference>
<evidence type="ECO:0000256" key="2">
    <source>
        <dbReference type="ARBA" id="ARBA00006040"/>
    </source>
</evidence>
<dbReference type="GO" id="GO:0004222">
    <property type="term" value="F:metalloendopeptidase activity"/>
    <property type="evidence" value="ECO:0007669"/>
    <property type="project" value="InterPro"/>
</dbReference>
<dbReference type="Gene3D" id="3.40.390.10">
    <property type="entry name" value="Collagenase (Catalytic Domain)"/>
    <property type="match status" value="1"/>
</dbReference>
<accession>A0A3D8SXE1</accession>
<comment type="subcellular location">
    <subcellularLocation>
        <location evidence="1">Cytoplasm</location>
    </subcellularLocation>
</comment>
<dbReference type="FunFam" id="1.20.1050.40:FF:000001">
    <property type="entry name" value="Thimet oligopeptidase 1"/>
    <property type="match status" value="1"/>
</dbReference>
<dbReference type="InterPro" id="IPR024079">
    <property type="entry name" value="MetalloPept_cat_dom_sf"/>
</dbReference>